<dbReference type="PRINTS" id="PR00261">
    <property type="entry name" value="LDLRECEPTOR"/>
</dbReference>
<comment type="similarity">
    <text evidence="8">Belongs to the LDLR family.</text>
</comment>
<dbReference type="Gene3D" id="4.10.400.10">
    <property type="entry name" value="Low-density Lipoprotein Receptor"/>
    <property type="match status" value="8"/>
</dbReference>
<feature type="disulfide bond" evidence="25">
    <location>
        <begin position="722"/>
        <end position="737"/>
    </location>
</feature>
<organism evidence="30 31">
    <name type="scientific">Oryctes borbonicus</name>
    <dbReference type="NCBI Taxonomy" id="1629725"/>
    <lineage>
        <taxon>Eukaryota</taxon>
        <taxon>Metazoa</taxon>
        <taxon>Ecdysozoa</taxon>
        <taxon>Arthropoda</taxon>
        <taxon>Hexapoda</taxon>
        <taxon>Insecta</taxon>
        <taxon>Pterygota</taxon>
        <taxon>Neoptera</taxon>
        <taxon>Endopterygota</taxon>
        <taxon>Coleoptera</taxon>
        <taxon>Polyphaga</taxon>
        <taxon>Scarabaeiformia</taxon>
        <taxon>Scarabaeidae</taxon>
        <taxon>Dynastinae</taxon>
        <taxon>Oryctes</taxon>
    </lineage>
</organism>
<keyword evidence="14" id="KW-0732">Signal</keyword>
<evidence type="ECO:0000256" key="16">
    <source>
        <dbReference type="ARBA" id="ARBA00022989"/>
    </source>
</evidence>
<dbReference type="SMART" id="SM00192">
    <property type="entry name" value="LDLa"/>
    <property type="match status" value="9"/>
</dbReference>
<dbReference type="SUPFAM" id="SSF57424">
    <property type="entry name" value="LDL receptor-like module"/>
    <property type="match status" value="9"/>
</dbReference>
<keyword evidence="16 28" id="KW-1133">Transmembrane helix</keyword>
<dbReference type="GO" id="GO:0031901">
    <property type="term" value="C:early endosome membrane"/>
    <property type="evidence" value="ECO:0007669"/>
    <property type="project" value="UniProtKB-SubCell"/>
</dbReference>
<keyword evidence="17" id="KW-0333">Golgi apparatus</keyword>
<dbReference type="Proteomes" id="UP000051574">
    <property type="component" value="Unassembled WGS sequence"/>
</dbReference>
<feature type="region of interest" description="Disordered" evidence="27">
    <location>
        <begin position="1429"/>
        <end position="1453"/>
    </location>
</feature>
<protein>
    <recommendedName>
        <fullName evidence="9">Sortilin-related receptor</fullName>
    </recommendedName>
    <alternativeName>
        <fullName evidence="23">Low-density lipoprotein receptor relative with 11 ligand-binding repeats</fullName>
    </alternativeName>
    <alternativeName>
        <fullName evidence="24">Sorting protein-related receptor containing LDLR class A repeats</fullName>
    </alternativeName>
</protein>
<evidence type="ECO:0000256" key="2">
    <source>
        <dbReference type="ARBA" id="ARBA00004158"/>
    </source>
</evidence>
<feature type="disulfide bond" evidence="25">
    <location>
        <begin position="491"/>
        <end position="506"/>
    </location>
</feature>
<keyword evidence="13 28" id="KW-0812">Transmembrane</keyword>
<evidence type="ECO:0000256" key="4">
    <source>
        <dbReference type="ARBA" id="ARBA00004393"/>
    </source>
</evidence>
<dbReference type="InterPro" id="IPR051221">
    <property type="entry name" value="LDLR-related"/>
</dbReference>
<dbReference type="InterPro" id="IPR013783">
    <property type="entry name" value="Ig-like_fold"/>
</dbReference>
<dbReference type="FunFam" id="2.120.10.30:FF:000241">
    <property type="entry name" value="Low-density lipoprotein receptor-related protein 6"/>
    <property type="match status" value="1"/>
</dbReference>
<dbReference type="CDD" id="cd00112">
    <property type="entry name" value="LDLa"/>
    <property type="match status" value="9"/>
</dbReference>
<evidence type="ECO:0000256" key="6">
    <source>
        <dbReference type="ARBA" id="ARBA00004545"/>
    </source>
</evidence>
<feature type="disulfide bond" evidence="25">
    <location>
        <begin position="472"/>
        <end position="484"/>
    </location>
</feature>
<dbReference type="InterPro" id="IPR036055">
    <property type="entry name" value="LDL_receptor-like_sf"/>
</dbReference>
<dbReference type="InterPro" id="IPR002172">
    <property type="entry name" value="LDrepeatLR_classA_rpt"/>
</dbReference>
<dbReference type="SMART" id="SM00135">
    <property type="entry name" value="LY"/>
    <property type="match status" value="5"/>
</dbReference>
<evidence type="ECO:0000256" key="25">
    <source>
        <dbReference type="PROSITE-ProRule" id="PRU00124"/>
    </source>
</evidence>
<feature type="domain" description="Fibronectin type-III" evidence="29">
    <location>
        <begin position="892"/>
        <end position="983"/>
    </location>
</feature>
<keyword evidence="10" id="KW-0813">Transport</keyword>
<dbReference type="Pfam" id="PF00058">
    <property type="entry name" value="Ldl_recept_b"/>
    <property type="match status" value="2"/>
</dbReference>
<feature type="repeat" description="LDL-receptor class B" evidence="26">
    <location>
        <begin position="248"/>
        <end position="292"/>
    </location>
</feature>
<feature type="disulfide bond" evidence="25">
    <location>
        <begin position="752"/>
        <end position="764"/>
    </location>
</feature>
<dbReference type="InterPro" id="IPR036116">
    <property type="entry name" value="FN3_sf"/>
</dbReference>
<keyword evidence="11" id="KW-0245">EGF-like domain</keyword>
<dbReference type="Pfam" id="PF00057">
    <property type="entry name" value="Ldl_recept_a"/>
    <property type="match status" value="9"/>
</dbReference>
<sequence>MRDETLGHCIRNKSSKSDPYIIPKSCSAGDVHYNRTKGYRKITGDKCVINFMNNYEPDVIPCPFDEIQTFLLVAQRDRIIRLDPFKRETKTLPINDFKNVIAIDFDMKNNCVFWADIIKDHIGRQCLNGSTGNEILVNSNLSSVEGMAYDWISNNLYFVDGKNAKIEVIRTDVSHNRHYFRRTILSPPSLKKPRGITVHPRIGYLFWTDWAENPSISRSNLDGSDVKVLFSKPIIQWPNGISIDHIAERLYWVDAKEDYIGSSDLHGNKFKKVLTNTDYLSHPFSVAVFKDIMYWDDWKKNAIFSADKDHGIEVAVLADKMSGLMEMKIYAHSIQSGTNACSNSSCEYICVSVKGKANCLCPDILEPSPEGVCLCPGGILPYTNMTCPQYQSTCSSKYFSCNNGQCIPKTWVCDKDRDCSNGEDELNCDVPSCGPLFFACDDGTCLPEHLKCDYDLDCRDGSDERSCPTHNCTEGQFKCKNGRCISSRWVCDSDNDCRDWSDEQNCYQDEPVTCKNNEFRCETGGITCIPLSWLCDRDYDCKDRSDESNCRNMTCSDFQFQCGGPEKKCIIKEWVCDGDNDCEDHSDEANCTAVIAPTPPLIMNTSCHDWMFMCGNKKCIPSWWQCDGAKDCEDGSDEIGCTYLTPITESSTAEPWHEPHVCGPFTFQCHSGECIHASWLCDGSPDCLDSSDELHCIKISRCNKDQFKCRKDGNCIHIYKVCNGVTDCPDGSDESSCTYDYNIPEVPATASCANGFFPCDVVMCLPMALLCDGKSNCEDEFDEKNCSNSNRYYQVLQMGVDDRTKNESSMLLYWWLPIPDTDKLEYLPSISEVGNNTWVNKTWTTQTDYHFTKLKPYTKYNMTVYVRIVNSEKVFAPAKFYTDITGEGTPSVPTNVSVTQQNGSHILISWSKPEQLNGVIQYYEVCWYPPSPPIKFNLSDNTTAHLLSNDFQPNVAYNFYVIAYNGKHASGMSEVKKILFDGDVQIDIIRDLTVVNHYDNNVTLSWTYSKPYDGFIIDIEVREPYPRLPSRKALITNITITHLAPAVLYTFKVRSFQKQFEGPESAISASTSGASLPELIGLQLILHKESGIAVKISWDVAVDSRKVNWVYGIYYGLTADETLSGWKYNTTNLTATIYNLGACENYMFGVGIIEPLGIGPVAFGSTIKTYFNKRAPPKRLNATIGPDDPSTSMLVQWDASCPLIDDAIGYVVTVHEIVKNITKVLTFPNITQDQVSKVFSVCQGGKYEIIVATDVENAIPSGKIIYTPPPIPPPLEIQVASEINGSYFIYWEEHKKPSVNINYTFEVLINEGNTINRSTAQVFEVDKPPFVYTNTTGSIYSFAVQLKTQDDYRSVLSEVVTVIKSLQAAWGNDISKTSLTTVLVIVCFLLIIMGGAFGFLYIRHRRLQNSFTRFANSHYDTRADAATFDDNGLEEDDTPQIRGFSDDEPLVIA</sequence>
<evidence type="ECO:0000256" key="21">
    <source>
        <dbReference type="ARBA" id="ARBA00023180"/>
    </source>
</evidence>
<keyword evidence="19 25" id="KW-1015">Disulfide bond</keyword>
<feature type="disulfide bond" evidence="25">
    <location>
        <begin position="535"/>
        <end position="550"/>
    </location>
</feature>
<comment type="subcellular location">
    <subcellularLocation>
        <location evidence="3">Cytoplasmic vesicle</location>
        <location evidence="3">Secretory vesicle membrane</location>
        <topology evidence="3">Single-pass type I membrane protein</topology>
    </subcellularLocation>
    <subcellularLocation>
        <location evidence="2">Early endosome membrane</location>
        <topology evidence="2">Single-pass type I membrane protein</topology>
    </subcellularLocation>
    <subcellularLocation>
        <location evidence="1">Endoplasmic reticulum membrane</location>
        <topology evidence="1">Single-pass type I membrane protein</topology>
    </subcellularLocation>
    <subcellularLocation>
        <location evidence="6">Endosome</location>
        <location evidence="6">Multivesicular body membrane</location>
        <topology evidence="6">Single-pass type I membrane protein</topology>
    </subcellularLocation>
    <subcellularLocation>
        <location evidence="4">Golgi apparatus</location>
        <location evidence="4">trans-Golgi network membrane</location>
        <topology evidence="4">Single-pass type I membrane protein</topology>
    </subcellularLocation>
    <subcellularLocation>
        <location evidence="5">Recycling endosome membrane</location>
        <topology evidence="5">Single-pass type I membrane protein</topology>
    </subcellularLocation>
</comment>
<feature type="disulfide bond" evidence="25">
    <location>
        <begin position="681"/>
        <end position="696"/>
    </location>
</feature>
<evidence type="ECO:0000256" key="11">
    <source>
        <dbReference type="ARBA" id="ARBA00022536"/>
    </source>
</evidence>
<evidence type="ECO:0000256" key="18">
    <source>
        <dbReference type="ARBA" id="ARBA00023136"/>
    </source>
</evidence>
<evidence type="ECO:0000256" key="1">
    <source>
        <dbReference type="ARBA" id="ARBA00004115"/>
    </source>
</evidence>
<comment type="caution">
    <text evidence="25">Lacks conserved residue(s) required for the propagation of feature annotation.</text>
</comment>
<feature type="domain" description="Fibronectin type-III" evidence="29">
    <location>
        <begin position="988"/>
        <end position="1075"/>
    </location>
</feature>
<evidence type="ECO:0000256" key="19">
    <source>
        <dbReference type="ARBA" id="ARBA00023157"/>
    </source>
</evidence>
<dbReference type="GO" id="GO:0005794">
    <property type="term" value="C:Golgi apparatus"/>
    <property type="evidence" value="ECO:0007669"/>
    <property type="project" value="UniProtKB-SubCell"/>
</dbReference>
<dbReference type="GO" id="GO:0043235">
    <property type="term" value="C:receptor complex"/>
    <property type="evidence" value="ECO:0007669"/>
    <property type="project" value="TreeGrafter"/>
</dbReference>
<dbReference type="EMBL" id="LJIG01016043">
    <property type="protein sequence ID" value="KRT81787.1"/>
    <property type="molecule type" value="Genomic_DNA"/>
</dbReference>
<evidence type="ECO:0000256" key="9">
    <source>
        <dbReference type="ARBA" id="ARBA00013467"/>
    </source>
</evidence>
<dbReference type="Pfam" id="PF25814">
    <property type="entry name" value="fn3_SORL1"/>
    <property type="match status" value="1"/>
</dbReference>
<feature type="disulfide bond" evidence="25">
    <location>
        <begin position="433"/>
        <end position="445"/>
    </location>
</feature>
<gene>
    <name evidence="30" type="ORF">AMK59_5161</name>
</gene>
<keyword evidence="31" id="KW-1185">Reference proteome</keyword>
<keyword evidence="12" id="KW-0254">Endocytosis</keyword>
<accession>A0A0T6B3R7</accession>
<evidence type="ECO:0000256" key="27">
    <source>
        <dbReference type="SAM" id="MobiDB-lite"/>
    </source>
</evidence>
<feature type="disulfide bond" evidence="25">
    <location>
        <begin position="669"/>
        <end position="687"/>
    </location>
</feature>
<evidence type="ECO:0000256" key="20">
    <source>
        <dbReference type="ARBA" id="ARBA00023170"/>
    </source>
</evidence>
<feature type="disulfide bond" evidence="25">
    <location>
        <begin position="401"/>
        <end position="419"/>
    </location>
</feature>
<evidence type="ECO:0000256" key="23">
    <source>
        <dbReference type="ARBA" id="ARBA00029896"/>
    </source>
</evidence>
<evidence type="ECO:0000256" key="14">
    <source>
        <dbReference type="ARBA" id="ARBA00022729"/>
    </source>
</evidence>
<evidence type="ECO:0000313" key="30">
    <source>
        <dbReference type="EMBL" id="KRT81787.1"/>
    </source>
</evidence>
<dbReference type="InterPro" id="IPR023415">
    <property type="entry name" value="LDLR_class-A_CS"/>
</dbReference>
<evidence type="ECO:0000256" key="24">
    <source>
        <dbReference type="ARBA" id="ARBA00032450"/>
    </source>
</evidence>
<feature type="disulfide bond" evidence="25">
    <location>
        <begin position="759"/>
        <end position="777"/>
    </location>
</feature>
<feature type="repeat" description="LDL-receptor class B" evidence="26">
    <location>
        <begin position="110"/>
        <end position="153"/>
    </location>
</feature>
<feature type="transmembrane region" description="Helical" evidence="28">
    <location>
        <begin position="1382"/>
        <end position="1402"/>
    </location>
</feature>
<evidence type="ECO:0000256" key="13">
    <source>
        <dbReference type="ARBA" id="ARBA00022692"/>
    </source>
</evidence>
<dbReference type="PROSITE" id="PS50853">
    <property type="entry name" value="FN3"/>
    <property type="match status" value="2"/>
</dbReference>
<evidence type="ECO:0000256" key="10">
    <source>
        <dbReference type="ARBA" id="ARBA00022448"/>
    </source>
</evidence>
<dbReference type="InterPro" id="IPR003961">
    <property type="entry name" value="FN3_dom"/>
</dbReference>
<evidence type="ECO:0000256" key="8">
    <source>
        <dbReference type="ARBA" id="ARBA00009939"/>
    </source>
</evidence>
<dbReference type="GO" id="GO:0016324">
    <property type="term" value="C:apical plasma membrane"/>
    <property type="evidence" value="ECO:0007669"/>
    <property type="project" value="TreeGrafter"/>
</dbReference>
<dbReference type="InterPro" id="IPR000033">
    <property type="entry name" value="LDLR_classB_rpt"/>
</dbReference>
<comment type="caution">
    <text evidence="30">The sequence shown here is derived from an EMBL/GenBank/DDBJ whole genome shotgun (WGS) entry which is preliminary data.</text>
</comment>
<reference evidence="30 31" key="1">
    <citation type="submission" date="2015-09" db="EMBL/GenBank/DDBJ databases">
        <title>Draft genome of the scarab beetle Oryctes borbonicus.</title>
        <authorList>
            <person name="Meyer J.M."/>
            <person name="Markov G.V."/>
            <person name="Baskaran P."/>
            <person name="Herrmann M."/>
            <person name="Sommer R.J."/>
            <person name="Roedelsperger C."/>
        </authorList>
    </citation>
    <scope>NUCLEOTIDE SEQUENCE [LARGE SCALE GENOMIC DNA]</scope>
    <source>
        <strain evidence="30">OB123</strain>
        <tissue evidence="30">Whole animal</tissue>
    </source>
</reference>
<feature type="disulfide bond" evidence="25">
    <location>
        <begin position="626"/>
        <end position="641"/>
    </location>
</feature>
<dbReference type="PANTHER" id="PTHR22722">
    <property type="entry name" value="LOW-DENSITY LIPOPROTEIN RECEPTOR-RELATED PROTEIN 2-RELATED"/>
    <property type="match status" value="1"/>
</dbReference>
<evidence type="ECO:0000256" key="3">
    <source>
        <dbReference type="ARBA" id="ARBA00004212"/>
    </source>
</evidence>
<dbReference type="Gene3D" id="2.60.40.10">
    <property type="entry name" value="Immunoglobulins"/>
    <property type="match status" value="3"/>
</dbReference>
<name>A0A0T6B3R7_9SCAR</name>
<dbReference type="GO" id="GO:0055038">
    <property type="term" value="C:recycling endosome membrane"/>
    <property type="evidence" value="ECO:0007669"/>
    <property type="project" value="UniProtKB-SubCell"/>
</dbReference>
<proteinExistence type="inferred from homology"/>
<dbReference type="OrthoDB" id="443634at2759"/>
<feature type="disulfide bond" evidence="25">
    <location>
        <begin position="394"/>
        <end position="406"/>
    </location>
</feature>
<dbReference type="PROSITE" id="PS51120">
    <property type="entry name" value="LDLRB"/>
    <property type="match status" value="3"/>
</dbReference>
<dbReference type="PANTHER" id="PTHR22722:SF14">
    <property type="entry name" value="MEGALIN, ISOFORM A"/>
    <property type="match status" value="1"/>
</dbReference>
<evidence type="ECO:0000313" key="31">
    <source>
        <dbReference type="Proteomes" id="UP000051574"/>
    </source>
</evidence>
<dbReference type="InterPro" id="IPR011042">
    <property type="entry name" value="6-blade_b-propeller_TolB-like"/>
</dbReference>
<dbReference type="GO" id="GO:0006898">
    <property type="term" value="P:receptor-mediated endocytosis"/>
    <property type="evidence" value="ECO:0007669"/>
    <property type="project" value="TreeGrafter"/>
</dbReference>
<dbReference type="GO" id="GO:0030658">
    <property type="term" value="C:transport vesicle membrane"/>
    <property type="evidence" value="ECO:0007669"/>
    <property type="project" value="UniProtKB-SubCell"/>
</dbReference>
<dbReference type="Gene3D" id="2.40.128.620">
    <property type="match status" value="1"/>
</dbReference>
<feature type="disulfide bond" evidence="25">
    <location>
        <begin position="440"/>
        <end position="458"/>
    </location>
</feature>
<feature type="disulfide bond" evidence="25">
    <location>
        <begin position="576"/>
        <end position="591"/>
    </location>
</feature>
<keyword evidence="20" id="KW-0675">Receptor</keyword>
<evidence type="ECO:0000256" key="17">
    <source>
        <dbReference type="ARBA" id="ARBA00023034"/>
    </source>
</evidence>
<evidence type="ECO:0000259" key="29">
    <source>
        <dbReference type="PROSITE" id="PS50853"/>
    </source>
</evidence>
<evidence type="ECO:0000256" key="26">
    <source>
        <dbReference type="PROSITE-ProRule" id="PRU00461"/>
    </source>
</evidence>
<feature type="disulfide bond" evidence="25">
    <location>
        <begin position="413"/>
        <end position="428"/>
    </location>
</feature>
<feature type="disulfide bond" evidence="25">
    <location>
        <begin position="479"/>
        <end position="497"/>
    </location>
</feature>
<feature type="disulfide bond" evidence="25">
    <location>
        <begin position="607"/>
        <end position="619"/>
    </location>
</feature>
<evidence type="ECO:0000256" key="15">
    <source>
        <dbReference type="ARBA" id="ARBA00022737"/>
    </source>
</evidence>
<evidence type="ECO:0000256" key="7">
    <source>
        <dbReference type="ARBA" id="ARBA00007041"/>
    </source>
</evidence>
<dbReference type="InterPro" id="IPR057841">
    <property type="entry name" value="FN3_SORL1"/>
</dbReference>
<evidence type="ECO:0000256" key="12">
    <source>
        <dbReference type="ARBA" id="ARBA00022583"/>
    </source>
</evidence>
<dbReference type="Gene3D" id="2.120.10.30">
    <property type="entry name" value="TolB, C-terminal domain"/>
    <property type="match status" value="1"/>
</dbReference>
<dbReference type="SUPFAM" id="SSF63825">
    <property type="entry name" value="YWTD domain"/>
    <property type="match status" value="1"/>
</dbReference>
<evidence type="ECO:0000256" key="28">
    <source>
        <dbReference type="SAM" id="Phobius"/>
    </source>
</evidence>
<keyword evidence="22" id="KW-0968">Cytoplasmic vesicle</keyword>
<feature type="disulfide bond" evidence="25">
    <location>
        <begin position="452"/>
        <end position="467"/>
    </location>
</feature>
<dbReference type="GO" id="GO:0042562">
    <property type="term" value="F:hormone binding"/>
    <property type="evidence" value="ECO:0007669"/>
    <property type="project" value="TreeGrafter"/>
</dbReference>
<feature type="disulfide bond" evidence="25">
    <location>
        <begin position="662"/>
        <end position="674"/>
    </location>
</feature>
<keyword evidence="18 28" id="KW-0472">Membrane</keyword>
<keyword evidence="15" id="KW-0677">Repeat</keyword>
<evidence type="ECO:0000256" key="22">
    <source>
        <dbReference type="ARBA" id="ARBA00023329"/>
    </source>
</evidence>
<dbReference type="GO" id="GO:0005789">
    <property type="term" value="C:endoplasmic reticulum membrane"/>
    <property type="evidence" value="ECO:0007669"/>
    <property type="project" value="UniProtKB-SubCell"/>
</dbReference>
<dbReference type="CDD" id="cd00063">
    <property type="entry name" value="FN3"/>
    <property type="match status" value="3"/>
</dbReference>
<evidence type="ECO:0000256" key="5">
    <source>
        <dbReference type="ARBA" id="ARBA00004480"/>
    </source>
</evidence>
<comment type="similarity">
    <text evidence="7">Belongs to the VPS10-related sortilin family. SORL1 subfamily.</text>
</comment>
<dbReference type="Pfam" id="PF00041">
    <property type="entry name" value="fn3"/>
    <property type="match status" value="2"/>
</dbReference>
<dbReference type="FunFam" id="4.10.400.10:FF:000034">
    <property type="entry name" value="Low-density lipoprotein receptor-related protein 2"/>
    <property type="match status" value="2"/>
</dbReference>
<dbReference type="FunFam" id="4.10.400.10:FF:000024">
    <property type="entry name" value="Low-density lipoprotein RecePtor related"/>
    <property type="match status" value="1"/>
</dbReference>
<dbReference type="GO" id="GO:0032585">
    <property type="term" value="C:multivesicular body membrane"/>
    <property type="evidence" value="ECO:0007669"/>
    <property type="project" value="UniProtKB-SubCell"/>
</dbReference>
<dbReference type="PROSITE" id="PS50068">
    <property type="entry name" value="LDLRA_2"/>
    <property type="match status" value="9"/>
</dbReference>
<feature type="repeat" description="LDL-receptor class B" evidence="26">
    <location>
        <begin position="203"/>
        <end position="247"/>
    </location>
</feature>
<feature type="disulfide bond" evidence="25">
    <location>
        <begin position="614"/>
        <end position="632"/>
    </location>
</feature>
<dbReference type="SMART" id="SM00060">
    <property type="entry name" value="FN3"/>
    <property type="match status" value="5"/>
</dbReference>
<dbReference type="PROSITE" id="PS01209">
    <property type="entry name" value="LDLRA_1"/>
    <property type="match status" value="4"/>
</dbReference>
<dbReference type="SUPFAM" id="SSF49265">
    <property type="entry name" value="Fibronectin type III"/>
    <property type="match status" value="2"/>
</dbReference>
<keyword evidence="21" id="KW-0325">Glycoprotein</keyword>
<feature type="disulfide bond" evidence="25">
    <location>
        <begin position="771"/>
        <end position="786"/>
    </location>
</feature>